<dbReference type="Proteomes" id="UP000612282">
    <property type="component" value="Unassembled WGS sequence"/>
</dbReference>
<dbReference type="EMBL" id="BOMG01000077">
    <property type="protein sequence ID" value="GID57878.1"/>
    <property type="molecule type" value="Genomic_DNA"/>
</dbReference>
<evidence type="ECO:0000256" key="2">
    <source>
        <dbReference type="ARBA" id="ARBA00022475"/>
    </source>
</evidence>
<accession>A0ABQ3XHA0</accession>
<name>A0ABQ3XHA0_9ACTN</name>
<feature type="transmembrane region" description="Helical" evidence="7">
    <location>
        <begin position="322"/>
        <end position="346"/>
    </location>
</feature>
<gene>
    <name evidence="10" type="ORF">Aco03nite_062820</name>
</gene>
<proteinExistence type="inferred from homology"/>
<dbReference type="PANTHER" id="PTHR30572">
    <property type="entry name" value="MEMBRANE COMPONENT OF TRANSPORTER-RELATED"/>
    <property type="match status" value="1"/>
</dbReference>
<keyword evidence="11" id="KW-1185">Reference proteome</keyword>
<organism evidence="10 11">
    <name type="scientific">Actinoplanes couchii</name>
    <dbReference type="NCBI Taxonomy" id="403638"/>
    <lineage>
        <taxon>Bacteria</taxon>
        <taxon>Bacillati</taxon>
        <taxon>Actinomycetota</taxon>
        <taxon>Actinomycetes</taxon>
        <taxon>Micromonosporales</taxon>
        <taxon>Micromonosporaceae</taxon>
        <taxon>Actinoplanes</taxon>
    </lineage>
</organism>
<sequence>MNPLDLLSLGLIGLRTRPGRAILSGLGIAIGIATMIVVTGIPASSQAALLDRLTALGTNTLQVTALTNQDPPPRLPEESVGMVSRIGPVTGVSAVANTHSLVRRNDRTAPDDGGGLTVLAARTDLPGVINARIHQGRWLTAATANFPTVVLGSVASERLGITELPAGRQAPLVMIGESWFSVVGILETTPLSPDIDRSVLVGWEAARAELDFDGHPTVIYVRAEESQLEAVRDVLAATISPERPGQVAVTRPSDALAAKRATESSFSVLFLALAGVALIVGGIGVANTMVVSVLERRSEIGLRRALGATRGQIRGQFLTESVVLAVAGGVAGTLLGLAATVGYAYWQRWPLVVPAESAGAGVAGAVVIGVLAGVYPCVRAARLTPTQALATT</sequence>
<dbReference type="PANTHER" id="PTHR30572:SF4">
    <property type="entry name" value="ABC TRANSPORTER PERMEASE YTRF"/>
    <property type="match status" value="1"/>
</dbReference>
<keyword evidence="4 7" id="KW-1133">Transmembrane helix</keyword>
<evidence type="ECO:0000256" key="6">
    <source>
        <dbReference type="ARBA" id="ARBA00038076"/>
    </source>
</evidence>
<feature type="transmembrane region" description="Helical" evidence="7">
    <location>
        <begin position="21"/>
        <end position="43"/>
    </location>
</feature>
<dbReference type="InterPro" id="IPR003838">
    <property type="entry name" value="ABC3_permease_C"/>
</dbReference>
<keyword evidence="2" id="KW-1003">Cell membrane</keyword>
<evidence type="ECO:0000313" key="11">
    <source>
        <dbReference type="Proteomes" id="UP000612282"/>
    </source>
</evidence>
<dbReference type="InterPro" id="IPR050250">
    <property type="entry name" value="Macrolide_Exporter_MacB"/>
</dbReference>
<comment type="similarity">
    <text evidence="6">Belongs to the ABC-4 integral membrane protein family.</text>
</comment>
<dbReference type="InterPro" id="IPR025857">
    <property type="entry name" value="MacB_PCD"/>
</dbReference>
<reference evidence="10 11" key="1">
    <citation type="submission" date="2021-01" db="EMBL/GenBank/DDBJ databases">
        <title>Whole genome shotgun sequence of Actinoplanes couchii NBRC 106145.</title>
        <authorList>
            <person name="Komaki H."/>
            <person name="Tamura T."/>
        </authorList>
    </citation>
    <scope>NUCLEOTIDE SEQUENCE [LARGE SCALE GENOMIC DNA]</scope>
    <source>
        <strain evidence="10 11">NBRC 106145</strain>
    </source>
</reference>
<evidence type="ECO:0000313" key="10">
    <source>
        <dbReference type="EMBL" id="GID57878.1"/>
    </source>
</evidence>
<dbReference type="Pfam" id="PF02687">
    <property type="entry name" value="FtsX"/>
    <property type="match status" value="1"/>
</dbReference>
<feature type="transmembrane region" description="Helical" evidence="7">
    <location>
        <begin position="268"/>
        <end position="294"/>
    </location>
</feature>
<dbReference type="Pfam" id="PF12704">
    <property type="entry name" value="MacB_PCD"/>
    <property type="match status" value="1"/>
</dbReference>
<evidence type="ECO:0000256" key="5">
    <source>
        <dbReference type="ARBA" id="ARBA00023136"/>
    </source>
</evidence>
<evidence type="ECO:0000256" key="7">
    <source>
        <dbReference type="SAM" id="Phobius"/>
    </source>
</evidence>
<comment type="caution">
    <text evidence="10">The sequence shown here is derived from an EMBL/GenBank/DDBJ whole genome shotgun (WGS) entry which is preliminary data.</text>
</comment>
<keyword evidence="3 7" id="KW-0812">Transmembrane</keyword>
<evidence type="ECO:0000256" key="1">
    <source>
        <dbReference type="ARBA" id="ARBA00004651"/>
    </source>
</evidence>
<evidence type="ECO:0000259" key="8">
    <source>
        <dbReference type="Pfam" id="PF02687"/>
    </source>
</evidence>
<protein>
    <submittedName>
        <fullName evidence="10">ABC transporter permease</fullName>
    </submittedName>
</protein>
<evidence type="ECO:0000256" key="4">
    <source>
        <dbReference type="ARBA" id="ARBA00022989"/>
    </source>
</evidence>
<dbReference type="RefSeq" id="WP_203801233.1">
    <property type="nucleotide sequence ID" value="NZ_BAAAQE010000099.1"/>
</dbReference>
<feature type="transmembrane region" description="Helical" evidence="7">
    <location>
        <begin position="358"/>
        <end position="378"/>
    </location>
</feature>
<feature type="domain" description="ABC3 transporter permease C-terminal" evidence="8">
    <location>
        <begin position="273"/>
        <end position="385"/>
    </location>
</feature>
<evidence type="ECO:0000256" key="3">
    <source>
        <dbReference type="ARBA" id="ARBA00022692"/>
    </source>
</evidence>
<evidence type="ECO:0000259" key="9">
    <source>
        <dbReference type="Pfam" id="PF12704"/>
    </source>
</evidence>
<feature type="domain" description="MacB-like periplasmic core" evidence="9">
    <location>
        <begin position="23"/>
        <end position="235"/>
    </location>
</feature>
<comment type="subcellular location">
    <subcellularLocation>
        <location evidence="1">Cell membrane</location>
        <topology evidence="1">Multi-pass membrane protein</topology>
    </subcellularLocation>
</comment>
<keyword evidence="5 7" id="KW-0472">Membrane</keyword>